<comment type="subcellular location">
    <subcellularLocation>
        <location evidence="14">Cytoplasm</location>
    </subcellularLocation>
</comment>
<evidence type="ECO:0000256" key="1">
    <source>
        <dbReference type="ARBA" id="ARBA00005194"/>
    </source>
</evidence>
<dbReference type="GO" id="GO:0006633">
    <property type="term" value="P:fatty acid biosynthetic process"/>
    <property type="evidence" value="ECO:0007669"/>
    <property type="project" value="UniProtKB-UniRule"/>
</dbReference>
<evidence type="ECO:0000259" key="16">
    <source>
        <dbReference type="Pfam" id="PF08545"/>
    </source>
</evidence>
<dbReference type="EMBL" id="CP048104">
    <property type="protein sequence ID" value="QKG83255.1"/>
    <property type="molecule type" value="Genomic_DNA"/>
</dbReference>
<comment type="domain">
    <text evidence="14">The last Arg residue of the ACP-binding site is essential for the weak association between ACP/AcpP and FabH.</text>
</comment>
<keyword evidence="18" id="KW-1185">Reference proteome</keyword>
<evidence type="ECO:0000256" key="12">
    <source>
        <dbReference type="ARBA" id="ARBA00052467"/>
    </source>
</evidence>
<dbReference type="InterPro" id="IPR013747">
    <property type="entry name" value="ACP_syn_III_C"/>
</dbReference>
<dbReference type="Pfam" id="PF08541">
    <property type="entry name" value="ACP_syn_III_C"/>
    <property type="match status" value="1"/>
</dbReference>
<evidence type="ECO:0000256" key="4">
    <source>
        <dbReference type="ARBA" id="ARBA00022516"/>
    </source>
</evidence>
<keyword evidence="4 14" id="KW-0444">Lipid biosynthesis</keyword>
<evidence type="ECO:0000256" key="6">
    <source>
        <dbReference type="ARBA" id="ARBA00022832"/>
    </source>
</evidence>
<protein>
    <recommendedName>
        <fullName evidence="14">Beta-ketoacyl-[acyl-carrier-protein] synthase III</fullName>
        <shortName evidence="14">Beta-ketoacyl-ACP synthase III</shortName>
        <shortName evidence="14">KAS III</shortName>
        <ecNumber evidence="14">2.3.1.180</ecNumber>
    </recommendedName>
    <alternativeName>
        <fullName evidence="14">3-oxoacyl-[acyl-carrier-protein] synthase 3</fullName>
    </alternativeName>
    <alternativeName>
        <fullName evidence="14">3-oxoacyl-[acyl-carrier-protein] synthase III</fullName>
    </alternativeName>
</protein>
<evidence type="ECO:0000313" key="17">
    <source>
        <dbReference type="EMBL" id="QKG83255.1"/>
    </source>
</evidence>
<keyword evidence="6 14" id="KW-0276">Fatty acid metabolism</keyword>
<comment type="function">
    <text evidence="14">Catalyzes the condensation reaction of fatty acid synthesis by the addition to an acyl acceptor of two carbons from malonyl-ACP. Catalyzes the first condensation reaction which initiates fatty acid synthesis and may therefore play a role in governing the total rate of fatty acid production. Possesses both acetoacetyl-ACP synthase and acetyl transacylase activities. Its substrate specificity determines the biosynthesis of branched-chain and/or straight-chain of fatty acids.</text>
</comment>
<evidence type="ECO:0000256" key="10">
    <source>
        <dbReference type="ARBA" id="ARBA00051096"/>
    </source>
</evidence>
<evidence type="ECO:0000256" key="11">
    <source>
        <dbReference type="ARBA" id="ARBA00052407"/>
    </source>
</evidence>
<name>A0A7D4BG40_9BACL</name>
<dbReference type="GO" id="GO:0005737">
    <property type="term" value="C:cytoplasm"/>
    <property type="evidence" value="ECO:0007669"/>
    <property type="project" value="UniProtKB-SubCell"/>
</dbReference>
<dbReference type="GO" id="GO:0033818">
    <property type="term" value="F:beta-ketoacyl-acyl-carrier-protein synthase III activity"/>
    <property type="evidence" value="ECO:0007669"/>
    <property type="project" value="UniProtKB-UniRule"/>
</dbReference>
<keyword evidence="7 14" id="KW-0443">Lipid metabolism</keyword>
<feature type="active site" evidence="14">
    <location>
        <position position="122"/>
    </location>
</feature>
<organism evidence="17 18">
    <name type="scientific">Kroppenstedtia pulmonis</name>
    <dbReference type="NCBI Taxonomy" id="1380685"/>
    <lineage>
        <taxon>Bacteria</taxon>
        <taxon>Bacillati</taxon>
        <taxon>Bacillota</taxon>
        <taxon>Bacilli</taxon>
        <taxon>Bacillales</taxon>
        <taxon>Thermoactinomycetaceae</taxon>
        <taxon>Kroppenstedtia</taxon>
    </lineage>
</organism>
<sequence length="334" mass="36721">MISSHTTGKIKSQASITGLGVYVPERVLSNHDLEKMVETSDEWITQRTGFRERRIAGEEQYTSDLCIEAIKDMIQRYQVTIQDVDLIIVATTTPDYPFPTVACMVQAHFGLHAGAIDISAACAGFVYGLQMANGMISAGLHKKVLVIGAETLSKVTDYTDRSTCILFGDGAGCVLVEFDEEGSFITTQCGSVGEEGHHLYRTGLRNVIEGEKMLGNGNIYQNGREIYKWAVGTLPGEISSWMEKAEMTMEDVDWFVPHSANLRMIEAICKRIPYPLEQTLFSGEFYGNTSSATIPLAMEIGIREGKIQSGDKLLLYGFGGGLVYAGALIQWKLD</sequence>
<keyword evidence="8 14" id="KW-0275">Fatty acid biosynthesis</keyword>
<evidence type="ECO:0000313" key="18">
    <source>
        <dbReference type="Proteomes" id="UP000503088"/>
    </source>
</evidence>
<dbReference type="Proteomes" id="UP000503088">
    <property type="component" value="Chromosome"/>
</dbReference>
<dbReference type="Gene3D" id="3.40.47.10">
    <property type="match status" value="1"/>
</dbReference>
<dbReference type="PANTHER" id="PTHR34069:SF2">
    <property type="entry name" value="BETA-KETOACYL-[ACYL-CARRIER-PROTEIN] SYNTHASE III"/>
    <property type="match status" value="1"/>
</dbReference>
<dbReference type="HAMAP" id="MF_01815">
    <property type="entry name" value="FabH"/>
    <property type="match status" value="1"/>
</dbReference>
<comment type="subunit">
    <text evidence="14">Homodimer.</text>
</comment>
<dbReference type="NCBIfam" id="TIGR00747">
    <property type="entry name" value="fabH"/>
    <property type="match status" value="1"/>
</dbReference>
<dbReference type="KEGG" id="kpul:GXN76_01440"/>
<dbReference type="AlphaFoldDB" id="A0A7D4BG40"/>
<feature type="domain" description="Beta-ketoacyl-[acyl-carrier-protein] synthase III N-terminal" evidence="16">
    <location>
        <begin position="116"/>
        <end position="193"/>
    </location>
</feature>
<comment type="similarity">
    <text evidence="2 14">Belongs to the thiolase-like superfamily. FabH family.</text>
</comment>
<gene>
    <name evidence="14" type="primary">fabH</name>
    <name evidence="17" type="ORF">GXN76_01440</name>
</gene>
<dbReference type="InterPro" id="IPR016039">
    <property type="entry name" value="Thiolase-like"/>
</dbReference>
<dbReference type="Pfam" id="PF08545">
    <property type="entry name" value="ACP_syn_III"/>
    <property type="match status" value="1"/>
</dbReference>
<evidence type="ECO:0000259" key="15">
    <source>
        <dbReference type="Pfam" id="PF08541"/>
    </source>
</evidence>
<dbReference type="RefSeq" id="WP_173219650.1">
    <property type="nucleotide sequence ID" value="NZ_CP048104.1"/>
</dbReference>
<comment type="catalytic activity">
    <reaction evidence="12">
        <text>2-methylpropanoyl-CoA + malonyl-[ACP] + H(+) = 4-methyl-3-oxopentanoyl-[ACP] + CO2 + CoA</text>
        <dbReference type="Rhea" id="RHEA:42268"/>
        <dbReference type="Rhea" id="RHEA-COMP:9623"/>
        <dbReference type="Rhea" id="RHEA-COMP:9940"/>
        <dbReference type="ChEBI" id="CHEBI:15378"/>
        <dbReference type="ChEBI" id="CHEBI:16526"/>
        <dbReference type="ChEBI" id="CHEBI:57287"/>
        <dbReference type="ChEBI" id="CHEBI:57338"/>
        <dbReference type="ChEBI" id="CHEBI:78449"/>
        <dbReference type="ChEBI" id="CHEBI:78820"/>
        <dbReference type="EC" id="2.3.1.300"/>
    </reaction>
    <physiologicalReaction direction="left-to-right" evidence="12">
        <dbReference type="Rhea" id="RHEA:42269"/>
    </physiologicalReaction>
</comment>
<dbReference type="GO" id="GO:0004315">
    <property type="term" value="F:3-oxoacyl-[acyl-carrier-protein] synthase activity"/>
    <property type="evidence" value="ECO:0007669"/>
    <property type="project" value="InterPro"/>
</dbReference>
<dbReference type="UniPathway" id="UPA00094"/>
<dbReference type="InterPro" id="IPR004655">
    <property type="entry name" value="FabH"/>
</dbReference>
<keyword evidence="3 14" id="KW-0963">Cytoplasm</keyword>
<dbReference type="SUPFAM" id="SSF53901">
    <property type="entry name" value="Thiolase-like"/>
    <property type="match status" value="1"/>
</dbReference>
<dbReference type="PANTHER" id="PTHR34069">
    <property type="entry name" value="3-OXOACYL-[ACYL-CARRIER-PROTEIN] SYNTHASE 3"/>
    <property type="match status" value="1"/>
</dbReference>
<evidence type="ECO:0000256" key="9">
    <source>
        <dbReference type="ARBA" id="ARBA00023315"/>
    </source>
</evidence>
<reference evidence="17 18" key="1">
    <citation type="submission" date="2020-01" db="EMBL/GenBank/DDBJ databases">
        <authorList>
            <person name="Gulvik C.A."/>
            <person name="Batra D.G."/>
        </authorList>
    </citation>
    <scope>NUCLEOTIDE SEQUENCE [LARGE SCALE GENOMIC DNA]</scope>
    <source>
        <strain evidence="17 18">W9323</strain>
    </source>
</reference>
<comment type="catalytic activity">
    <reaction evidence="11">
        <text>(2S)-2-methylbutanoyl-CoA + malonyl-[ACP] + H(+) = (4S)-4-methyl-3-oxohexanoyl-[ACP] + CO2 + CoA</text>
        <dbReference type="Rhea" id="RHEA:42276"/>
        <dbReference type="Rhea" id="RHEA-COMP:9623"/>
        <dbReference type="Rhea" id="RHEA-COMP:17148"/>
        <dbReference type="ChEBI" id="CHEBI:15378"/>
        <dbReference type="ChEBI" id="CHEBI:16526"/>
        <dbReference type="ChEBI" id="CHEBI:57287"/>
        <dbReference type="ChEBI" id="CHEBI:78449"/>
        <dbReference type="ChEBI" id="CHEBI:88166"/>
        <dbReference type="ChEBI" id="CHEBI:167462"/>
        <dbReference type="EC" id="2.3.1.300"/>
    </reaction>
    <physiologicalReaction direction="left-to-right" evidence="11">
        <dbReference type="Rhea" id="RHEA:42277"/>
    </physiologicalReaction>
</comment>
<feature type="active site" evidence="14">
    <location>
        <position position="258"/>
    </location>
</feature>
<keyword evidence="9 14" id="KW-0012">Acyltransferase</keyword>
<evidence type="ECO:0000256" key="14">
    <source>
        <dbReference type="HAMAP-Rule" id="MF_01815"/>
    </source>
</evidence>
<proteinExistence type="inferred from homology"/>
<feature type="active site" evidence="14">
    <location>
        <position position="288"/>
    </location>
</feature>
<dbReference type="GO" id="GO:0044550">
    <property type="term" value="P:secondary metabolite biosynthetic process"/>
    <property type="evidence" value="ECO:0007669"/>
    <property type="project" value="TreeGrafter"/>
</dbReference>
<feature type="domain" description="Beta-ketoacyl-[acyl-carrier-protein] synthase III C-terminal" evidence="15">
    <location>
        <begin position="242"/>
        <end position="331"/>
    </location>
</feature>
<evidence type="ECO:0000256" key="3">
    <source>
        <dbReference type="ARBA" id="ARBA00022490"/>
    </source>
</evidence>
<comment type="catalytic activity">
    <reaction evidence="13">
        <text>3-methylbutanoyl-CoA + malonyl-[ACP] + H(+) = 5-methyl-3-oxohexanoyl-[ACP] + CO2 + CoA</text>
        <dbReference type="Rhea" id="RHEA:42272"/>
        <dbReference type="Rhea" id="RHEA-COMP:9623"/>
        <dbReference type="Rhea" id="RHEA-COMP:9941"/>
        <dbReference type="ChEBI" id="CHEBI:15378"/>
        <dbReference type="ChEBI" id="CHEBI:16526"/>
        <dbReference type="ChEBI" id="CHEBI:57287"/>
        <dbReference type="ChEBI" id="CHEBI:57345"/>
        <dbReference type="ChEBI" id="CHEBI:78449"/>
        <dbReference type="ChEBI" id="CHEBI:78822"/>
        <dbReference type="EC" id="2.3.1.300"/>
    </reaction>
    <physiologicalReaction direction="left-to-right" evidence="13">
        <dbReference type="Rhea" id="RHEA:42273"/>
    </physiologicalReaction>
</comment>
<dbReference type="CDD" id="cd00830">
    <property type="entry name" value="KAS_III"/>
    <property type="match status" value="1"/>
</dbReference>
<evidence type="ECO:0000256" key="7">
    <source>
        <dbReference type="ARBA" id="ARBA00023098"/>
    </source>
</evidence>
<keyword evidence="5 14" id="KW-0808">Transferase</keyword>
<evidence type="ECO:0000256" key="8">
    <source>
        <dbReference type="ARBA" id="ARBA00023160"/>
    </source>
</evidence>
<keyword evidence="14" id="KW-0511">Multifunctional enzyme</keyword>
<evidence type="ECO:0000256" key="13">
    <source>
        <dbReference type="ARBA" id="ARBA00052985"/>
    </source>
</evidence>
<accession>A0A7D4BG40</accession>
<dbReference type="NCBIfam" id="NF006829">
    <property type="entry name" value="PRK09352.1"/>
    <property type="match status" value="1"/>
</dbReference>
<evidence type="ECO:0000256" key="5">
    <source>
        <dbReference type="ARBA" id="ARBA00022679"/>
    </source>
</evidence>
<dbReference type="FunFam" id="3.40.47.10:FF:000004">
    <property type="entry name" value="3-oxoacyl-[acyl-carrier-protein] synthase 3"/>
    <property type="match status" value="1"/>
</dbReference>
<comment type="catalytic activity">
    <reaction evidence="10">
        <text>malonyl-[ACP] + acetyl-CoA + H(+) = 3-oxobutanoyl-[ACP] + CO2 + CoA</text>
        <dbReference type="Rhea" id="RHEA:12080"/>
        <dbReference type="Rhea" id="RHEA-COMP:9623"/>
        <dbReference type="Rhea" id="RHEA-COMP:9625"/>
        <dbReference type="ChEBI" id="CHEBI:15378"/>
        <dbReference type="ChEBI" id="CHEBI:16526"/>
        <dbReference type="ChEBI" id="CHEBI:57287"/>
        <dbReference type="ChEBI" id="CHEBI:57288"/>
        <dbReference type="ChEBI" id="CHEBI:78449"/>
        <dbReference type="ChEBI" id="CHEBI:78450"/>
        <dbReference type="EC" id="2.3.1.180"/>
    </reaction>
    <physiologicalReaction direction="left-to-right" evidence="10">
        <dbReference type="Rhea" id="RHEA:12081"/>
    </physiologicalReaction>
</comment>
<feature type="region of interest" description="ACP-binding" evidence="14">
    <location>
        <begin position="259"/>
        <end position="263"/>
    </location>
</feature>
<dbReference type="InterPro" id="IPR013751">
    <property type="entry name" value="ACP_syn_III_N"/>
</dbReference>
<dbReference type="EC" id="2.3.1.180" evidence="14"/>
<evidence type="ECO:0000256" key="2">
    <source>
        <dbReference type="ARBA" id="ARBA00008642"/>
    </source>
</evidence>
<comment type="pathway">
    <text evidence="1 14">Lipid metabolism; fatty acid biosynthesis.</text>
</comment>